<gene>
    <name evidence="9" type="ORF">METZ01_LOCUS66525</name>
</gene>
<evidence type="ECO:0000313" key="9">
    <source>
        <dbReference type="EMBL" id="SVA13671.1"/>
    </source>
</evidence>
<dbReference type="SUPFAM" id="SSF55620">
    <property type="entry name" value="Tetrahydrobiopterin biosynthesis enzymes-like"/>
    <property type="match status" value="1"/>
</dbReference>
<dbReference type="CDD" id="cd00534">
    <property type="entry name" value="DHNA_DHNTPE"/>
    <property type="match status" value="1"/>
</dbReference>
<dbReference type="GO" id="GO:0004150">
    <property type="term" value="F:dihydroneopterin aldolase activity"/>
    <property type="evidence" value="ECO:0007669"/>
    <property type="project" value="UniProtKB-EC"/>
</dbReference>
<accession>A0A381TDU4</accession>
<dbReference type="EMBL" id="UINC01004349">
    <property type="protein sequence ID" value="SVA13671.1"/>
    <property type="molecule type" value="Genomic_DNA"/>
</dbReference>
<dbReference type="GO" id="GO:0005737">
    <property type="term" value="C:cytoplasm"/>
    <property type="evidence" value="ECO:0007669"/>
    <property type="project" value="TreeGrafter"/>
</dbReference>
<evidence type="ECO:0000256" key="1">
    <source>
        <dbReference type="ARBA" id="ARBA00001353"/>
    </source>
</evidence>
<organism evidence="9">
    <name type="scientific">marine metagenome</name>
    <dbReference type="NCBI Taxonomy" id="408172"/>
    <lineage>
        <taxon>unclassified sequences</taxon>
        <taxon>metagenomes</taxon>
        <taxon>ecological metagenomes</taxon>
    </lineage>
</organism>
<dbReference type="InterPro" id="IPR006156">
    <property type="entry name" value="Dihydroneopterin_aldolase"/>
</dbReference>
<dbReference type="SMART" id="SM00905">
    <property type="entry name" value="FolB"/>
    <property type="match status" value="1"/>
</dbReference>
<protein>
    <recommendedName>
        <fullName evidence="4">dihydroneopterin aldolase</fullName>
        <ecNumber evidence="4">4.1.2.25</ecNumber>
    </recommendedName>
    <alternativeName>
        <fullName evidence="7">7,8-dihydroneopterin aldolase</fullName>
    </alternativeName>
</protein>
<dbReference type="GO" id="GO:0046656">
    <property type="term" value="P:folic acid biosynthetic process"/>
    <property type="evidence" value="ECO:0007669"/>
    <property type="project" value="UniProtKB-KW"/>
</dbReference>
<dbReference type="NCBIfam" id="TIGR00525">
    <property type="entry name" value="folB"/>
    <property type="match status" value="1"/>
</dbReference>
<evidence type="ECO:0000256" key="4">
    <source>
        <dbReference type="ARBA" id="ARBA00013043"/>
    </source>
</evidence>
<evidence type="ECO:0000259" key="8">
    <source>
        <dbReference type="SMART" id="SM00905"/>
    </source>
</evidence>
<dbReference type="InterPro" id="IPR006157">
    <property type="entry name" value="FolB_dom"/>
</dbReference>
<keyword evidence="5" id="KW-0289">Folate biosynthesis</keyword>
<dbReference type="Pfam" id="PF02152">
    <property type="entry name" value="FolB"/>
    <property type="match status" value="1"/>
</dbReference>
<reference evidence="9" key="1">
    <citation type="submission" date="2018-05" db="EMBL/GenBank/DDBJ databases">
        <authorList>
            <person name="Lanie J.A."/>
            <person name="Ng W.-L."/>
            <person name="Kazmierczak K.M."/>
            <person name="Andrzejewski T.M."/>
            <person name="Davidsen T.M."/>
            <person name="Wayne K.J."/>
            <person name="Tettelin H."/>
            <person name="Glass J.I."/>
            <person name="Rusch D."/>
            <person name="Podicherti R."/>
            <person name="Tsui H.-C.T."/>
            <person name="Winkler M.E."/>
        </authorList>
    </citation>
    <scope>NUCLEOTIDE SEQUENCE</scope>
</reference>
<dbReference type="PANTHER" id="PTHR42844">
    <property type="entry name" value="DIHYDRONEOPTERIN ALDOLASE 1-RELATED"/>
    <property type="match status" value="1"/>
</dbReference>
<comment type="similarity">
    <text evidence="3">Belongs to the DHNA family.</text>
</comment>
<proteinExistence type="inferred from homology"/>
<dbReference type="PANTHER" id="PTHR42844:SF1">
    <property type="entry name" value="DIHYDRONEOPTERIN ALDOLASE 1-RELATED"/>
    <property type="match status" value="1"/>
</dbReference>
<comment type="pathway">
    <text evidence="2">Cofactor biosynthesis; tetrahydrofolate biosynthesis; 2-amino-4-hydroxy-6-hydroxymethyl-7,8-dihydropteridine diphosphate from 7,8-dihydroneopterin triphosphate: step 3/4.</text>
</comment>
<dbReference type="Gene3D" id="3.30.1130.10">
    <property type="match status" value="1"/>
</dbReference>
<sequence length="121" mass="14127">MDTIRVKNLKIPARHGVYDFEKDKDGLFELDIELRLELKKPGHSDRLEDTINYNDLVNNVTEIFTEKDYNLVEAVCEEVCKSLLNTFPLDQVIVRIRKPHAPIMASLDTVEIEMVRKREEV</sequence>
<name>A0A381TDU4_9ZZZZ</name>
<evidence type="ECO:0000256" key="2">
    <source>
        <dbReference type="ARBA" id="ARBA00005013"/>
    </source>
</evidence>
<keyword evidence="6" id="KW-0456">Lyase</keyword>
<comment type="catalytic activity">
    <reaction evidence="1">
        <text>7,8-dihydroneopterin = 6-hydroxymethyl-7,8-dihydropterin + glycolaldehyde</text>
        <dbReference type="Rhea" id="RHEA:10540"/>
        <dbReference type="ChEBI" id="CHEBI:17001"/>
        <dbReference type="ChEBI" id="CHEBI:17071"/>
        <dbReference type="ChEBI" id="CHEBI:44841"/>
        <dbReference type="EC" id="4.1.2.25"/>
    </reaction>
</comment>
<evidence type="ECO:0000256" key="6">
    <source>
        <dbReference type="ARBA" id="ARBA00023239"/>
    </source>
</evidence>
<evidence type="ECO:0000256" key="7">
    <source>
        <dbReference type="ARBA" id="ARBA00032903"/>
    </source>
</evidence>
<feature type="domain" description="Dihydroneopterin aldolase/epimerase" evidence="8">
    <location>
        <begin position="4"/>
        <end position="116"/>
    </location>
</feature>
<dbReference type="AlphaFoldDB" id="A0A381TDU4"/>
<evidence type="ECO:0000256" key="3">
    <source>
        <dbReference type="ARBA" id="ARBA00005708"/>
    </source>
</evidence>
<dbReference type="InterPro" id="IPR043133">
    <property type="entry name" value="GTP-CH-I_C/QueF"/>
</dbReference>
<evidence type="ECO:0000256" key="5">
    <source>
        <dbReference type="ARBA" id="ARBA00022909"/>
    </source>
</evidence>
<dbReference type="NCBIfam" id="TIGR00526">
    <property type="entry name" value="folB_dom"/>
    <property type="match status" value="1"/>
</dbReference>
<dbReference type="EC" id="4.1.2.25" evidence="4"/>